<feature type="region of interest" description="Disordered" evidence="1">
    <location>
        <begin position="185"/>
        <end position="204"/>
    </location>
</feature>
<organism evidence="2 3">
    <name type="scientific">Trichoglossum hirsutum</name>
    <dbReference type="NCBI Taxonomy" id="265104"/>
    <lineage>
        <taxon>Eukaryota</taxon>
        <taxon>Fungi</taxon>
        <taxon>Dikarya</taxon>
        <taxon>Ascomycota</taxon>
        <taxon>Pezizomycotina</taxon>
        <taxon>Geoglossomycetes</taxon>
        <taxon>Geoglossales</taxon>
        <taxon>Geoglossaceae</taxon>
        <taxon>Trichoglossum</taxon>
    </lineage>
</organism>
<name>A0A9P8I9V4_9PEZI</name>
<dbReference type="AlphaFoldDB" id="A0A9P8I9V4"/>
<reference evidence="2" key="1">
    <citation type="submission" date="2021-03" db="EMBL/GenBank/DDBJ databases">
        <title>Comparative genomics and phylogenomic investigation of the class Geoglossomycetes provide insights into ecological specialization and systematics.</title>
        <authorList>
            <person name="Melie T."/>
            <person name="Pirro S."/>
            <person name="Miller A.N."/>
            <person name="Quandt A."/>
        </authorList>
    </citation>
    <scope>NUCLEOTIDE SEQUENCE</scope>
    <source>
        <strain evidence="2">CAQ_001_2017</strain>
    </source>
</reference>
<feature type="non-terminal residue" evidence="2">
    <location>
        <position position="204"/>
    </location>
</feature>
<accession>A0A9P8I9V4</accession>
<dbReference type="Proteomes" id="UP000750711">
    <property type="component" value="Unassembled WGS sequence"/>
</dbReference>
<evidence type="ECO:0000313" key="3">
    <source>
        <dbReference type="Proteomes" id="UP000750711"/>
    </source>
</evidence>
<gene>
    <name evidence="2" type="ORF">GP486_008458</name>
</gene>
<evidence type="ECO:0000256" key="1">
    <source>
        <dbReference type="SAM" id="MobiDB-lite"/>
    </source>
</evidence>
<dbReference type="EMBL" id="JAGHQM010003278">
    <property type="protein sequence ID" value="KAH0545267.1"/>
    <property type="molecule type" value="Genomic_DNA"/>
</dbReference>
<protein>
    <submittedName>
        <fullName evidence="2">Uncharacterized protein</fullName>
    </submittedName>
</protein>
<evidence type="ECO:0000313" key="2">
    <source>
        <dbReference type="EMBL" id="KAH0545267.1"/>
    </source>
</evidence>
<comment type="caution">
    <text evidence="2">The sequence shown here is derived from an EMBL/GenBank/DDBJ whole genome shotgun (WGS) entry which is preliminary data.</text>
</comment>
<sequence>YSSTTDGKTYTYLSDGLIWDEYKFDPNIKSSLPLLGPVRTKKGTIAARQPHIPKRTAPWWRAQCKFRGLSQQGRIEVLQERIRATDNGMIKELATAEQELNAEFRKQNAATRDEEWNHMETDEEKAEADPGRFLQEKFPSITAIVVKTNSRIESDGTLPSIDHWIVIGRDRLSVNKKVLKINHESIRARQRAQEASEERSRKKH</sequence>
<proteinExistence type="predicted"/>
<keyword evidence="3" id="KW-1185">Reference proteome</keyword>